<dbReference type="OrthoDB" id="3290354at2759"/>
<feature type="compositionally biased region" description="Polar residues" evidence="1">
    <location>
        <begin position="106"/>
        <end position="117"/>
    </location>
</feature>
<dbReference type="HOGENOM" id="CLU_674721_0_0_1"/>
<dbReference type="Proteomes" id="UP000054248">
    <property type="component" value="Unassembled WGS sequence"/>
</dbReference>
<accession>A0A0C3Q5F8</accession>
<dbReference type="EMBL" id="KN823299">
    <property type="protein sequence ID" value="KIO18274.1"/>
    <property type="molecule type" value="Genomic_DNA"/>
</dbReference>
<proteinExistence type="predicted"/>
<keyword evidence="3" id="KW-1185">Reference proteome</keyword>
<protein>
    <submittedName>
        <fullName evidence="2">Uncharacterized protein</fullName>
    </submittedName>
</protein>
<evidence type="ECO:0000313" key="3">
    <source>
        <dbReference type="Proteomes" id="UP000054248"/>
    </source>
</evidence>
<name>A0A0C3Q5F8_9AGAM</name>
<feature type="region of interest" description="Disordered" evidence="1">
    <location>
        <begin position="86"/>
        <end position="148"/>
    </location>
</feature>
<reference evidence="2 3" key="1">
    <citation type="submission" date="2014-04" db="EMBL/GenBank/DDBJ databases">
        <authorList>
            <consortium name="DOE Joint Genome Institute"/>
            <person name="Kuo A."/>
            <person name="Girlanda M."/>
            <person name="Perotto S."/>
            <person name="Kohler A."/>
            <person name="Nagy L.G."/>
            <person name="Floudas D."/>
            <person name="Copeland A."/>
            <person name="Barry K.W."/>
            <person name="Cichocki N."/>
            <person name="Veneault-Fourrey C."/>
            <person name="LaButti K."/>
            <person name="Lindquist E.A."/>
            <person name="Lipzen A."/>
            <person name="Lundell T."/>
            <person name="Morin E."/>
            <person name="Murat C."/>
            <person name="Sun H."/>
            <person name="Tunlid A."/>
            <person name="Henrissat B."/>
            <person name="Grigoriev I.V."/>
            <person name="Hibbett D.S."/>
            <person name="Martin F."/>
            <person name="Nordberg H.P."/>
            <person name="Cantor M.N."/>
            <person name="Hua S.X."/>
        </authorList>
    </citation>
    <scope>NUCLEOTIDE SEQUENCE [LARGE SCALE GENOMIC DNA]</scope>
    <source>
        <strain evidence="2 3">MUT 4182</strain>
    </source>
</reference>
<evidence type="ECO:0000313" key="2">
    <source>
        <dbReference type="EMBL" id="KIO18274.1"/>
    </source>
</evidence>
<reference evidence="3" key="2">
    <citation type="submission" date="2015-01" db="EMBL/GenBank/DDBJ databases">
        <title>Evolutionary Origins and Diversification of the Mycorrhizal Mutualists.</title>
        <authorList>
            <consortium name="DOE Joint Genome Institute"/>
            <consortium name="Mycorrhizal Genomics Consortium"/>
            <person name="Kohler A."/>
            <person name="Kuo A."/>
            <person name="Nagy L.G."/>
            <person name="Floudas D."/>
            <person name="Copeland A."/>
            <person name="Barry K.W."/>
            <person name="Cichocki N."/>
            <person name="Veneault-Fourrey C."/>
            <person name="LaButti K."/>
            <person name="Lindquist E.A."/>
            <person name="Lipzen A."/>
            <person name="Lundell T."/>
            <person name="Morin E."/>
            <person name="Murat C."/>
            <person name="Riley R."/>
            <person name="Ohm R."/>
            <person name="Sun H."/>
            <person name="Tunlid A."/>
            <person name="Henrissat B."/>
            <person name="Grigoriev I.V."/>
            <person name="Hibbett D.S."/>
            <person name="Martin F."/>
        </authorList>
    </citation>
    <scope>NUCLEOTIDE SEQUENCE [LARGE SCALE GENOMIC DNA]</scope>
    <source>
        <strain evidence="3">MUT 4182</strain>
    </source>
</reference>
<evidence type="ECO:0000256" key="1">
    <source>
        <dbReference type="SAM" id="MobiDB-lite"/>
    </source>
</evidence>
<dbReference type="AlphaFoldDB" id="A0A0C3Q5F8"/>
<sequence length="364" mass="40497">MSSSSHDSIIVFTGNEPDGCASFIRAIIRYAFQVGKQYDRRWMASFASTCLVSDASSWYATLNPQDRLDWLPFCRALLKRFPLPETDASEKGSTQGGSSAGRHTRASTTKSAPSSDHLQPPRPRPAIGTKYSNSAPRTPPPPPSSHGLLRLDFLDGSIPSRYISSQLRVGYATVYKADLDGVDDESRALALNVCFERSENGAFKVFTSDNQRNCIGIEKKSADFSYLALVPHLTDAFVQPDPSTLQTDIWSVRTDGLMEVGWQQSPPAAQNRHSLQRNALRMPLGVVCHPKSGSIELMRNPENYCARYPGWYEVMMVFEPFTRPEWMMPADREAAMSPTRNSVRLGSQKLKKRRLSLRIGPGGM</sequence>
<gene>
    <name evidence="2" type="ORF">M407DRAFT_160669</name>
</gene>
<organism evidence="2 3">
    <name type="scientific">Tulasnella calospora MUT 4182</name>
    <dbReference type="NCBI Taxonomy" id="1051891"/>
    <lineage>
        <taxon>Eukaryota</taxon>
        <taxon>Fungi</taxon>
        <taxon>Dikarya</taxon>
        <taxon>Basidiomycota</taxon>
        <taxon>Agaricomycotina</taxon>
        <taxon>Agaricomycetes</taxon>
        <taxon>Cantharellales</taxon>
        <taxon>Tulasnellaceae</taxon>
        <taxon>Tulasnella</taxon>
    </lineage>
</organism>